<reference evidence="11" key="1">
    <citation type="submission" date="2022-10" db="EMBL/GenBank/DDBJ databases">
        <authorList>
            <person name="Byrne P K."/>
        </authorList>
    </citation>
    <scope>NUCLEOTIDE SEQUENCE</scope>
    <source>
        <strain evidence="11">CBS7001</strain>
    </source>
</reference>
<comment type="subcellular location">
    <subcellularLocation>
        <location evidence="1">Peroxisome membrane</location>
        <topology evidence="1">Single-pass membrane protein</topology>
    </subcellularLocation>
</comment>
<evidence type="ECO:0000256" key="9">
    <source>
        <dbReference type="ARBA" id="ARBA00023180"/>
    </source>
</evidence>
<proteinExistence type="inferred from homology"/>
<dbReference type="InterPro" id="IPR026235">
    <property type="entry name" value="INP2"/>
</dbReference>
<feature type="region of interest" description="Disordered" evidence="10">
    <location>
        <begin position="573"/>
        <end position="593"/>
    </location>
</feature>
<dbReference type="GO" id="GO:0005778">
    <property type="term" value="C:peroxisomal membrane"/>
    <property type="evidence" value="ECO:0007669"/>
    <property type="project" value="UniProtKB-SubCell"/>
</dbReference>
<accession>A0AA35NKY2</accession>
<evidence type="ECO:0000256" key="2">
    <source>
        <dbReference type="ARBA" id="ARBA00007231"/>
    </source>
</evidence>
<protein>
    <recommendedName>
        <fullName evidence="3">Inheritance of peroxisomes protein 2</fullName>
    </recommendedName>
</protein>
<keyword evidence="7" id="KW-0576">Peroxisome</keyword>
<dbReference type="AlphaFoldDB" id="A0AA35NKY2"/>
<dbReference type="EMBL" id="OX365924">
    <property type="protein sequence ID" value="CAI4048758.1"/>
    <property type="molecule type" value="Genomic_DNA"/>
</dbReference>
<evidence type="ECO:0000313" key="12">
    <source>
        <dbReference type="Proteomes" id="UP001162090"/>
    </source>
</evidence>
<gene>
    <name evidence="11" type="primary">SUVC13G2950</name>
    <name evidence="11" type="ORF">SUVC_13G2950</name>
</gene>
<sequence>MARRSGSPLLQVPGLQIFSKLKSDEEDGFMSSSSTLNRDTIVGISEGNHQEFYSTWRKPSQLSSRSVLHEYSPTVIGSNGRIFEPLSFKIPTRHFNLDDIISKIFLQSPFGLIHQFFEEYQYSIITSHFLNDLNRYRLSLHINQSIMNLRESSVILKKVPVSSGAFMATKYGKLAVVEDKKMYFKRTFNHLSVMLTSYKILRQLKKCCREKSDPSLKRVVAPILIAVYLSMQQEYFRNHLICYKTLVEVQKMLRSLQQVDVMIHKYHLRYKEIKNSRATSKVNFISDTEGYSSMIEELLIFSSDALFYKLKIVIGDIVISSDTSELSKYCEIYGIDISSLYNNTILTIKDLDGKLCRLKMLKKFMLCCLLSLDTTGNTSHSNSSIQNALNKIFPDYMVKLQQNKQTNLIDTFQNITNLLKDLHPLLSAVLMSLNDHKHTLYALSEELLPNDGGEKRSFYSCPKSDQVIQALNHLKTIENDILAIDVRNGITENDKNTIQSKLEELIALWKASKICRYNDIESGKKAPVTNSSNHGFHLDILKGRKVSSSSLSVRRLYLERKVEFIDVNESENESIENDTELENSEDYASDERPYRADADVDKEDHPVDFTGTLTCKRADFKQLSDNELRRKLDERILKLARENREGRERLRTAKSFELLRNARSSIKTEFGFQEPLKKNVVLESGSLSKYKVSSEETIPFLYELEELIGKNS</sequence>
<evidence type="ECO:0000256" key="1">
    <source>
        <dbReference type="ARBA" id="ARBA00004549"/>
    </source>
</evidence>
<feature type="compositionally biased region" description="Acidic residues" evidence="10">
    <location>
        <begin position="573"/>
        <end position="588"/>
    </location>
</feature>
<evidence type="ECO:0000313" key="11">
    <source>
        <dbReference type="EMBL" id="CAI4048758.1"/>
    </source>
</evidence>
<keyword evidence="9" id="KW-0325">Glycoprotein</keyword>
<evidence type="ECO:0000256" key="6">
    <source>
        <dbReference type="ARBA" id="ARBA00023136"/>
    </source>
</evidence>
<dbReference type="Proteomes" id="UP001162090">
    <property type="component" value="Chromosome 13"/>
</dbReference>
<organism evidence="11 12">
    <name type="scientific">Saccharomyces uvarum</name>
    <name type="common">Yeast</name>
    <name type="synonym">Saccharomyces bayanus var. uvarum</name>
    <dbReference type="NCBI Taxonomy" id="230603"/>
    <lineage>
        <taxon>Eukaryota</taxon>
        <taxon>Fungi</taxon>
        <taxon>Dikarya</taxon>
        <taxon>Ascomycota</taxon>
        <taxon>Saccharomycotina</taxon>
        <taxon>Saccharomycetes</taxon>
        <taxon>Saccharomycetales</taxon>
        <taxon>Saccharomycetaceae</taxon>
        <taxon>Saccharomyces</taxon>
    </lineage>
</organism>
<keyword evidence="5" id="KW-1133">Transmembrane helix</keyword>
<evidence type="ECO:0000256" key="8">
    <source>
        <dbReference type="ARBA" id="ARBA00023170"/>
    </source>
</evidence>
<evidence type="ECO:0000256" key="5">
    <source>
        <dbReference type="ARBA" id="ARBA00022989"/>
    </source>
</evidence>
<evidence type="ECO:0000256" key="4">
    <source>
        <dbReference type="ARBA" id="ARBA00022692"/>
    </source>
</evidence>
<comment type="similarity">
    <text evidence="2">Belongs to the INP2 family.</text>
</comment>
<evidence type="ECO:0000256" key="7">
    <source>
        <dbReference type="ARBA" id="ARBA00023140"/>
    </source>
</evidence>
<keyword evidence="4" id="KW-0812">Transmembrane</keyword>
<evidence type="ECO:0000256" key="10">
    <source>
        <dbReference type="SAM" id="MobiDB-lite"/>
    </source>
</evidence>
<name>A0AA35NKY2_SACUV</name>
<dbReference type="GO" id="GO:0045033">
    <property type="term" value="P:peroxisome inheritance"/>
    <property type="evidence" value="ECO:0007669"/>
    <property type="project" value="InterPro"/>
</dbReference>
<keyword evidence="8" id="KW-0675">Receptor</keyword>
<dbReference type="PRINTS" id="PR02104">
    <property type="entry name" value="INPROXISOME2"/>
</dbReference>
<keyword evidence="6" id="KW-0472">Membrane</keyword>
<evidence type="ECO:0000256" key="3">
    <source>
        <dbReference type="ARBA" id="ARBA00021399"/>
    </source>
</evidence>